<evidence type="ECO:0000313" key="2">
    <source>
        <dbReference type="EMBL" id="RZR71147.1"/>
    </source>
</evidence>
<accession>A0A444D9X2</accession>
<evidence type="ECO:0000313" key="3">
    <source>
        <dbReference type="Proteomes" id="UP000287651"/>
    </source>
</evidence>
<reference evidence="2" key="2">
    <citation type="journal article" date="2018" name="Data Brief">
        <title>Genome sequence data from 17 accessions of Ensete ventricosum, a staple food crop for millions in Ethiopia.</title>
        <authorList>
            <person name="Yemataw Z."/>
            <person name="Muzemil S."/>
            <person name="Ambachew D."/>
            <person name="Tripathi L."/>
            <person name="Tesfaye K."/>
            <person name="Chala A."/>
            <person name="Farbos A."/>
            <person name="O'Neill P."/>
            <person name="Moore K."/>
            <person name="Grant M."/>
            <person name="Studholme D.J."/>
        </authorList>
    </citation>
    <scope>NUCLEOTIDE SEQUENCE [LARGE SCALE GENOMIC DNA]</scope>
    <source>
        <tissue evidence="2">Leaf</tissue>
    </source>
</reference>
<organism evidence="1 3">
    <name type="scientific">Ensete ventricosum</name>
    <name type="common">Abyssinian banana</name>
    <name type="synonym">Musa ensete</name>
    <dbReference type="NCBI Taxonomy" id="4639"/>
    <lineage>
        <taxon>Eukaryota</taxon>
        <taxon>Viridiplantae</taxon>
        <taxon>Streptophyta</taxon>
        <taxon>Embryophyta</taxon>
        <taxon>Tracheophyta</taxon>
        <taxon>Spermatophyta</taxon>
        <taxon>Magnoliopsida</taxon>
        <taxon>Liliopsida</taxon>
        <taxon>Zingiberales</taxon>
        <taxon>Musaceae</taxon>
        <taxon>Ensete</taxon>
    </lineage>
</organism>
<evidence type="ECO:0000313" key="1">
    <source>
        <dbReference type="EMBL" id="RRT78007.1"/>
    </source>
</evidence>
<dbReference type="EMBL" id="AMZH03001781">
    <property type="protein sequence ID" value="RRT78007.1"/>
    <property type="molecule type" value="Genomic_DNA"/>
</dbReference>
<sequence>MRRMVVAAVVGRPTRGGRTNGRLAAGRSDSPVRKNRECFAGEEEQLCRQRELNVEEMLAGRVRSATKSGEATKREAEIEAAIVRERED</sequence>
<dbReference type="Proteomes" id="UP000287651">
    <property type="component" value="Unassembled WGS sequence"/>
</dbReference>
<dbReference type="Proteomes" id="UP000290560">
    <property type="component" value="Unassembled WGS sequence"/>
</dbReference>
<protein>
    <submittedName>
        <fullName evidence="1">Uncharacterized protein</fullName>
    </submittedName>
</protein>
<dbReference type="AlphaFoldDB" id="A0A444D9X2"/>
<reference evidence="1" key="3">
    <citation type="submission" date="2018-09" db="EMBL/GenBank/DDBJ databases">
        <authorList>
            <person name="Harrison J."/>
            <person name="Moore K.A."/>
            <person name="Paszkiewicz K."/>
            <person name="Jones T."/>
            <person name="Grant M."/>
            <person name="Ambacheew D."/>
            <person name="Muzemil S."/>
            <person name="Studholme D."/>
        </authorList>
    </citation>
    <scope>NUCLEOTIDE SEQUENCE</scope>
</reference>
<gene>
    <name evidence="1" type="ORF">B296_00012578</name>
    <name evidence="2" type="ORF">BHM03_00003870</name>
</gene>
<reference evidence="3" key="1">
    <citation type="journal article" date="2014" name="Agronomy (Basel)">
        <title>A Draft Genome Sequence for Ensete ventricosum, the Drought-Tolerant Tree Against Hunger.</title>
        <authorList>
            <person name="Harrison J."/>
            <person name="Moore K.A."/>
            <person name="Paszkiewicz K."/>
            <person name="Jones T."/>
            <person name="Grant M."/>
            <person name="Ambacheew D."/>
            <person name="Muzemil S."/>
            <person name="Studholme D.J."/>
        </authorList>
    </citation>
    <scope>NUCLEOTIDE SEQUENCE [LARGE SCALE GENOMIC DNA]</scope>
</reference>
<proteinExistence type="predicted"/>
<name>A0A444D9X2_ENSVE</name>
<dbReference type="EMBL" id="KV875498">
    <property type="protein sequence ID" value="RZR71147.1"/>
    <property type="molecule type" value="Genomic_DNA"/>
</dbReference>